<dbReference type="NCBIfam" id="NF047773">
    <property type="entry name" value="phas_rel_Lepto"/>
    <property type="match status" value="1"/>
</dbReference>
<evidence type="ECO:0000313" key="1">
    <source>
        <dbReference type="EMBL" id="OLQ81379.1"/>
    </source>
</evidence>
<comment type="caution">
    <text evidence="1">The sequence shown here is derived from an EMBL/GenBank/DDBJ whole genome shotgun (WGS) entry which is preliminary data.</text>
</comment>
<accession>A0A1Q9H196</accession>
<evidence type="ECO:0008006" key="3">
    <source>
        <dbReference type="Google" id="ProtNLM"/>
    </source>
</evidence>
<sequence>MINPMNMMGNIKSVANMGEKSLKNVVLAGLGAYSKGIEQAGMAQHLATKRFNDLVEKGQEVETETLERVKVTQSAIMKRSESHFNTALNKTCGLDRNRLSDFEDKVDRLQLAVEKLAKEVK</sequence>
<dbReference type="Proteomes" id="UP000186905">
    <property type="component" value="Unassembled WGS sequence"/>
</dbReference>
<organism evidence="1 2">
    <name type="scientific">Photobacterium proteolyticum</name>
    <dbReference type="NCBI Taxonomy" id="1903952"/>
    <lineage>
        <taxon>Bacteria</taxon>
        <taxon>Pseudomonadati</taxon>
        <taxon>Pseudomonadota</taxon>
        <taxon>Gammaproteobacteria</taxon>
        <taxon>Vibrionales</taxon>
        <taxon>Vibrionaceae</taxon>
        <taxon>Photobacterium</taxon>
    </lineage>
</organism>
<proteinExistence type="predicted"/>
<gene>
    <name evidence="1" type="ORF">BIT28_27675</name>
</gene>
<dbReference type="RefSeq" id="WP_075761954.1">
    <property type="nucleotide sequence ID" value="NZ_MJIL01000042.1"/>
</dbReference>
<keyword evidence="2" id="KW-1185">Reference proteome</keyword>
<reference evidence="1 2" key="1">
    <citation type="submission" date="2016-09" db="EMBL/GenBank/DDBJ databases">
        <title>Photobacterium proteolyticum sp. nov. a protease producing bacterium isolated from ocean sediments of Laizhou Bay.</title>
        <authorList>
            <person name="Li Y."/>
        </authorList>
    </citation>
    <scope>NUCLEOTIDE SEQUENCE [LARGE SCALE GENOMIC DNA]</scope>
    <source>
        <strain evidence="1 2">13-12</strain>
    </source>
</reference>
<evidence type="ECO:0000313" key="2">
    <source>
        <dbReference type="Proteomes" id="UP000186905"/>
    </source>
</evidence>
<protein>
    <recommendedName>
        <fullName evidence="3">Phasin family protein</fullName>
    </recommendedName>
</protein>
<dbReference type="OrthoDB" id="5815832at2"/>
<dbReference type="EMBL" id="MJIL01000042">
    <property type="protein sequence ID" value="OLQ81379.1"/>
    <property type="molecule type" value="Genomic_DNA"/>
</dbReference>
<name>A0A1Q9H196_9GAMM</name>
<dbReference type="AlphaFoldDB" id="A0A1Q9H196"/>